<sequence>MKSSPQSSAMGWSVMIFRGKAAQQATLATCRHLFMVLGARLVVGGWWVLMSRCGEMCVVKHHCCGEWSGGEGSVVNVAQRQRGFLPFQGQLCPCFKRSNHNAFCGALPAAIPVPAAAATRWHACSCWEVPVATSGTILCAVQAHSDGAEIPKVADVLYLEPLGKHRSQTLHSIIGRPLGTVPGAPGARKHPGPTYTFLEPMDSS</sequence>
<protein>
    <submittedName>
        <fullName evidence="1">Uncharacterized protein</fullName>
    </submittedName>
</protein>
<organism evidence="1 2">
    <name type="scientific">Penicillium rubens (strain ATCC 28089 / DSM 1075 / NRRL 1951 / Wisconsin 54-1255)</name>
    <name type="common">Penicillium chrysogenum</name>
    <dbReference type="NCBI Taxonomy" id="500485"/>
    <lineage>
        <taxon>Eukaryota</taxon>
        <taxon>Fungi</taxon>
        <taxon>Dikarya</taxon>
        <taxon>Ascomycota</taxon>
        <taxon>Pezizomycotina</taxon>
        <taxon>Eurotiomycetes</taxon>
        <taxon>Eurotiomycetidae</taxon>
        <taxon>Eurotiales</taxon>
        <taxon>Aspergillaceae</taxon>
        <taxon>Penicillium</taxon>
        <taxon>Penicillium chrysogenum species complex</taxon>
    </lineage>
</organism>
<gene>
    <name evidence="1" type="ORF">Pc22g26060</name>
    <name evidence="1" type="ORF">PCH_Pc22g26060</name>
</gene>
<dbReference type="HOGENOM" id="CLU_1343650_0_0_1"/>
<reference evidence="1 2" key="1">
    <citation type="journal article" date="2008" name="Nat. Biotechnol.">
        <title>Genome sequencing and analysis of the filamentous fungus Penicillium chrysogenum.</title>
        <authorList>
            <person name="van den Berg M.A."/>
            <person name="Albang R."/>
            <person name="Albermann K."/>
            <person name="Badger J.H."/>
            <person name="Daran J.-M."/>
            <person name="Driessen A.J.M."/>
            <person name="Garcia-Estrada C."/>
            <person name="Fedorova N.D."/>
            <person name="Harris D.M."/>
            <person name="Heijne W.H.M."/>
            <person name="Joardar V.S."/>
            <person name="Kiel J.A.K.W."/>
            <person name="Kovalchuk A."/>
            <person name="Martin J.F."/>
            <person name="Nierman W.C."/>
            <person name="Nijland J.G."/>
            <person name="Pronk J.T."/>
            <person name="Roubos J.A."/>
            <person name="van der Klei I.J."/>
            <person name="van Peij N.N.M.E."/>
            <person name="Veenhuis M."/>
            <person name="von Doehren H."/>
            <person name="Wagner C."/>
            <person name="Wortman J.R."/>
            <person name="Bovenberg R.A.L."/>
        </authorList>
    </citation>
    <scope>NUCLEOTIDE SEQUENCE [LARGE SCALE GENOMIC DNA]</scope>
    <source>
        <strain evidence="2">ATCC 28089 / DSM 1075 / NRRL 1951 / Wisconsin 54-1255</strain>
    </source>
</reference>
<keyword evidence="2" id="KW-1185">Reference proteome</keyword>
<name>B6HTD3_PENRW</name>
<accession>B6HTD3</accession>
<proteinExistence type="predicted"/>
<dbReference type="Proteomes" id="UP000000724">
    <property type="component" value="Contig Pc00c22"/>
</dbReference>
<dbReference type="EMBL" id="AM920437">
    <property type="protein sequence ID" value="CAP99894.1"/>
    <property type="molecule type" value="Genomic_DNA"/>
</dbReference>
<evidence type="ECO:0000313" key="2">
    <source>
        <dbReference type="Proteomes" id="UP000000724"/>
    </source>
</evidence>
<evidence type="ECO:0000313" key="1">
    <source>
        <dbReference type="EMBL" id="CAP99894.1"/>
    </source>
</evidence>
<dbReference type="VEuPathDB" id="FungiDB:PCH_Pc22g26060"/>
<dbReference type="AlphaFoldDB" id="B6HTD3"/>